<feature type="compositionally biased region" description="Low complexity" evidence="1">
    <location>
        <begin position="40"/>
        <end position="52"/>
    </location>
</feature>
<name>A0ABQ5U258_9PROT</name>
<evidence type="ECO:0000256" key="1">
    <source>
        <dbReference type="SAM" id="MobiDB-lite"/>
    </source>
</evidence>
<dbReference type="RefSeq" id="WP_169559275.1">
    <property type="nucleotide sequence ID" value="NZ_BSNF01000001.1"/>
</dbReference>
<dbReference type="EMBL" id="BSNF01000001">
    <property type="protein sequence ID" value="GLQ05260.1"/>
    <property type="molecule type" value="Genomic_DNA"/>
</dbReference>
<gene>
    <name evidence="2" type="ORF">GCM10007924_04810</name>
</gene>
<organism evidence="2 3">
    <name type="scientific">Sneathiella chinensis</name>
    <dbReference type="NCBI Taxonomy" id="349750"/>
    <lineage>
        <taxon>Bacteria</taxon>
        <taxon>Pseudomonadati</taxon>
        <taxon>Pseudomonadota</taxon>
        <taxon>Alphaproteobacteria</taxon>
        <taxon>Sneathiellales</taxon>
        <taxon>Sneathiellaceae</taxon>
        <taxon>Sneathiella</taxon>
    </lineage>
</organism>
<proteinExistence type="predicted"/>
<evidence type="ECO:0008006" key="4">
    <source>
        <dbReference type="Google" id="ProtNLM"/>
    </source>
</evidence>
<sequence>MRGGFLRTGGLVMGCVLFLAACGTTESRDTNLSARPDPIAKTGGADAAAGSAKADRKGRDSVSALPKEGRGVTKRLGSMRLPKIKSLMGKSGADIVTLLGEPRLKRQDAPAEIWQYLTSECALHLIFYPKGGSKAGGKAGSLVVQHISVNDRETVKQINADQCFGSQLEQAEKPEKDALS</sequence>
<protein>
    <recommendedName>
        <fullName evidence="4">Lipoprotein SmpA/OmlA domain-containing protein</fullName>
    </recommendedName>
</protein>
<comment type="caution">
    <text evidence="2">The sequence shown here is derived from an EMBL/GenBank/DDBJ whole genome shotgun (WGS) entry which is preliminary data.</text>
</comment>
<accession>A0ABQ5U258</accession>
<dbReference type="PROSITE" id="PS51257">
    <property type="entry name" value="PROKAR_LIPOPROTEIN"/>
    <property type="match status" value="1"/>
</dbReference>
<reference evidence="2" key="2">
    <citation type="submission" date="2023-01" db="EMBL/GenBank/DDBJ databases">
        <title>Draft genome sequence of Sneathiella chinensis strain NBRC 103408.</title>
        <authorList>
            <person name="Sun Q."/>
            <person name="Mori K."/>
        </authorList>
    </citation>
    <scope>NUCLEOTIDE SEQUENCE</scope>
    <source>
        <strain evidence="2">NBRC 103408</strain>
    </source>
</reference>
<dbReference type="Proteomes" id="UP001161409">
    <property type="component" value="Unassembled WGS sequence"/>
</dbReference>
<reference evidence="2" key="1">
    <citation type="journal article" date="2014" name="Int. J. Syst. Evol. Microbiol.">
        <title>Complete genome of a new Firmicutes species belonging to the dominant human colonic microbiota ('Ruminococcus bicirculans') reveals two chromosomes and a selective capacity to utilize plant glucans.</title>
        <authorList>
            <consortium name="NISC Comparative Sequencing Program"/>
            <person name="Wegmann U."/>
            <person name="Louis P."/>
            <person name="Goesmann A."/>
            <person name="Henrissat B."/>
            <person name="Duncan S.H."/>
            <person name="Flint H.J."/>
        </authorList>
    </citation>
    <scope>NUCLEOTIDE SEQUENCE</scope>
    <source>
        <strain evidence="2">NBRC 103408</strain>
    </source>
</reference>
<evidence type="ECO:0000313" key="3">
    <source>
        <dbReference type="Proteomes" id="UP001161409"/>
    </source>
</evidence>
<feature type="region of interest" description="Disordered" evidence="1">
    <location>
        <begin position="28"/>
        <end position="65"/>
    </location>
</feature>
<keyword evidence="3" id="KW-1185">Reference proteome</keyword>
<evidence type="ECO:0000313" key="2">
    <source>
        <dbReference type="EMBL" id="GLQ05260.1"/>
    </source>
</evidence>